<name>A0A7W7BRR7_9MICO</name>
<evidence type="ECO:0000313" key="1">
    <source>
        <dbReference type="EMBL" id="MBB4667652.1"/>
    </source>
</evidence>
<dbReference type="Gene3D" id="3.30.70.2330">
    <property type="match status" value="1"/>
</dbReference>
<sequence length="134" mass="14850">MPTWLEEILHSVFGRSSAHDALPDLRHLVSARVELERTHYLVDDRERRAQGDRLYVLRRDVGSKRDDHSIAVFSNGRGVGYLPDRASREIAPLLDQLGGAAVVNGAGAARGSIRLRLDLPTRSALRVFATARQA</sequence>
<dbReference type="Proteomes" id="UP000573729">
    <property type="component" value="Unassembled WGS sequence"/>
</dbReference>
<dbReference type="EMBL" id="JACHMD010000001">
    <property type="protein sequence ID" value="MBB4667652.1"/>
    <property type="molecule type" value="Genomic_DNA"/>
</dbReference>
<proteinExistence type="predicted"/>
<gene>
    <name evidence="1" type="ORF">BKA24_002361</name>
</gene>
<protein>
    <recommendedName>
        <fullName evidence="3">HIRAN domain-containing protein</fullName>
    </recommendedName>
</protein>
<dbReference type="RefSeq" id="WP_184218390.1">
    <property type="nucleotide sequence ID" value="NZ_JACHMD010000001.1"/>
</dbReference>
<keyword evidence="2" id="KW-1185">Reference proteome</keyword>
<reference evidence="1 2" key="1">
    <citation type="submission" date="2020-08" db="EMBL/GenBank/DDBJ databases">
        <title>Sequencing the genomes of 1000 actinobacteria strains.</title>
        <authorList>
            <person name="Klenk H.-P."/>
        </authorList>
    </citation>
    <scope>NUCLEOTIDE SEQUENCE [LARGE SCALE GENOMIC DNA]</scope>
    <source>
        <strain evidence="1 2">DSM 24947</strain>
    </source>
</reference>
<accession>A0A7W7BRR7</accession>
<evidence type="ECO:0000313" key="2">
    <source>
        <dbReference type="Proteomes" id="UP000573729"/>
    </source>
</evidence>
<comment type="caution">
    <text evidence="1">The sequence shown here is derived from an EMBL/GenBank/DDBJ whole genome shotgun (WGS) entry which is preliminary data.</text>
</comment>
<organism evidence="1 2">
    <name type="scientific">Microbacterium marinum</name>
    <dbReference type="NCBI Taxonomy" id="421115"/>
    <lineage>
        <taxon>Bacteria</taxon>
        <taxon>Bacillati</taxon>
        <taxon>Actinomycetota</taxon>
        <taxon>Actinomycetes</taxon>
        <taxon>Micrococcales</taxon>
        <taxon>Microbacteriaceae</taxon>
        <taxon>Microbacterium</taxon>
    </lineage>
</organism>
<dbReference type="AlphaFoldDB" id="A0A7W7BRR7"/>
<evidence type="ECO:0008006" key="3">
    <source>
        <dbReference type="Google" id="ProtNLM"/>
    </source>
</evidence>